<reference evidence="1 2" key="1">
    <citation type="submission" date="2020-08" db="EMBL/GenBank/DDBJ databases">
        <title>Genomic Encyclopedia of Type Strains, Phase IV (KMG-IV): sequencing the most valuable type-strain genomes for metagenomic binning, comparative biology and taxonomic classification.</title>
        <authorList>
            <person name="Goeker M."/>
        </authorList>
    </citation>
    <scope>NUCLEOTIDE SEQUENCE [LARGE SCALE GENOMIC DNA]</scope>
    <source>
        <strain evidence="1 2">DSM 24194</strain>
    </source>
</reference>
<keyword evidence="1" id="KW-0489">Methyltransferase</keyword>
<dbReference type="AlphaFoldDB" id="A0A839YYY8"/>
<keyword evidence="2" id="KW-1185">Reference proteome</keyword>
<sequence length="88" mass="9402">MTDYLVLHSALPGKQTPQELLDHLSKYPSFSQLQSSAWFVGPGLSAKDVALAAREHIRNGETLLVQALTPDSAVAGVNTAGPNYLRAV</sequence>
<dbReference type="GO" id="GO:0032259">
    <property type="term" value="P:methylation"/>
    <property type="evidence" value="ECO:0007669"/>
    <property type="project" value="UniProtKB-KW"/>
</dbReference>
<name>A0A839YYY8_9SPHN</name>
<evidence type="ECO:0000313" key="1">
    <source>
        <dbReference type="EMBL" id="MBB3762987.1"/>
    </source>
</evidence>
<proteinExistence type="predicted"/>
<dbReference type="GO" id="GO:0008168">
    <property type="term" value="F:methyltransferase activity"/>
    <property type="evidence" value="ECO:0007669"/>
    <property type="project" value="UniProtKB-KW"/>
</dbReference>
<dbReference type="EMBL" id="JACICF010000001">
    <property type="protein sequence ID" value="MBB3762987.1"/>
    <property type="molecule type" value="Genomic_DNA"/>
</dbReference>
<gene>
    <name evidence="1" type="ORF">FHS50_000010</name>
</gene>
<dbReference type="RefSeq" id="WP_183932327.1">
    <property type="nucleotide sequence ID" value="NZ_JACICF010000001.1"/>
</dbReference>
<evidence type="ECO:0000313" key="2">
    <source>
        <dbReference type="Proteomes" id="UP000578569"/>
    </source>
</evidence>
<keyword evidence="1" id="KW-0808">Transferase</keyword>
<organism evidence="1 2">
    <name type="scientific">Sphingomicrobium lutaoense</name>
    <dbReference type="NCBI Taxonomy" id="515949"/>
    <lineage>
        <taxon>Bacteria</taxon>
        <taxon>Pseudomonadati</taxon>
        <taxon>Pseudomonadota</taxon>
        <taxon>Alphaproteobacteria</taxon>
        <taxon>Sphingomonadales</taxon>
        <taxon>Sphingomonadaceae</taxon>
        <taxon>Sphingomicrobium</taxon>
    </lineage>
</organism>
<accession>A0A839YYY8</accession>
<comment type="caution">
    <text evidence="1">The sequence shown here is derived from an EMBL/GenBank/DDBJ whole genome shotgun (WGS) entry which is preliminary data.</text>
</comment>
<protein>
    <submittedName>
        <fullName evidence="1">Precorrin-6B methylase 2</fullName>
    </submittedName>
</protein>
<dbReference type="Proteomes" id="UP000578569">
    <property type="component" value="Unassembled WGS sequence"/>
</dbReference>